<dbReference type="InterPro" id="IPR051455">
    <property type="entry name" value="Bact_solute-bind_prot3"/>
</dbReference>
<dbReference type="Gene3D" id="3.40.190.10">
    <property type="entry name" value="Periplasmic binding protein-like II"/>
    <property type="match status" value="2"/>
</dbReference>
<keyword evidence="3" id="KW-0732">Signal</keyword>
<dbReference type="SUPFAM" id="SSF53850">
    <property type="entry name" value="Periplasmic binding protein-like II"/>
    <property type="match status" value="1"/>
</dbReference>
<evidence type="ECO:0000256" key="1">
    <source>
        <dbReference type="ARBA" id="ARBA00010333"/>
    </source>
</evidence>
<evidence type="ECO:0000256" key="6">
    <source>
        <dbReference type="SAM" id="Phobius"/>
    </source>
</evidence>
<dbReference type="Proteomes" id="UP001500655">
    <property type="component" value="Unassembled WGS sequence"/>
</dbReference>
<evidence type="ECO:0000259" key="7">
    <source>
        <dbReference type="SMART" id="SM00062"/>
    </source>
</evidence>
<sequence length="335" mass="36429">MAQPATKGKRVTNGHGSSRRDARVRAARAVAVGLALLLPAVAGVAFLVLKGPPSKQALLEEAGLTGKRELVVGVKDDAPGVSLRDPVTGEFSGFDIDIARMIAADLGFQRDQVRFLPIETEDRPKMQARDGDTFVDVDLVVASYSITEEREKLPSVSFSAPYLRTEQSVVTRAGHPTVTSLDDLRGRSVCTLATSTSETAASRAGAVVTGRNRISECVDALRKGTFDAVTTDAAILAGFVAAEPKKLTAHDIGLDAEERWGVNTGGNEALRTLVNLSLYDSLHNPRDQRWEEAFDRYLRPEQAANLPQQVAIDHQPEDVPQVRIRRWPWERTGAR</sequence>
<dbReference type="InterPro" id="IPR001638">
    <property type="entry name" value="Solute-binding_3/MltF_N"/>
</dbReference>
<feature type="region of interest" description="Disordered" evidence="5">
    <location>
        <begin position="1"/>
        <end position="20"/>
    </location>
</feature>
<evidence type="ECO:0000313" key="8">
    <source>
        <dbReference type="EMBL" id="GAA1737362.1"/>
    </source>
</evidence>
<dbReference type="EMBL" id="BAAALS010000002">
    <property type="protein sequence ID" value="GAA1737362.1"/>
    <property type="molecule type" value="Genomic_DNA"/>
</dbReference>
<keyword evidence="9" id="KW-1185">Reference proteome</keyword>
<keyword evidence="6" id="KW-0812">Transmembrane</keyword>
<keyword evidence="6" id="KW-0472">Membrane</keyword>
<dbReference type="InterPro" id="IPR018313">
    <property type="entry name" value="SBP_3_CS"/>
</dbReference>
<organism evidence="8 9">
    <name type="scientific">Luedemannella helvata</name>
    <dbReference type="NCBI Taxonomy" id="349315"/>
    <lineage>
        <taxon>Bacteria</taxon>
        <taxon>Bacillati</taxon>
        <taxon>Actinomycetota</taxon>
        <taxon>Actinomycetes</taxon>
        <taxon>Micromonosporales</taxon>
        <taxon>Micromonosporaceae</taxon>
        <taxon>Luedemannella</taxon>
    </lineage>
</organism>
<accession>A0ABP4VVZ6</accession>
<evidence type="ECO:0000256" key="5">
    <source>
        <dbReference type="SAM" id="MobiDB-lite"/>
    </source>
</evidence>
<reference evidence="9" key="1">
    <citation type="journal article" date="2019" name="Int. J. Syst. Evol. Microbiol.">
        <title>The Global Catalogue of Microorganisms (GCM) 10K type strain sequencing project: providing services to taxonomists for standard genome sequencing and annotation.</title>
        <authorList>
            <consortium name="The Broad Institute Genomics Platform"/>
            <consortium name="The Broad Institute Genome Sequencing Center for Infectious Disease"/>
            <person name="Wu L."/>
            <person name="Ma J."/>
        </authorList>
    </citation>
    <scope>NUCLEOTIDE SEQUENCE [LARGE SCALE GENOMIC DNA]</scope>
    <source>
        <strain evidence="9">JCM 13249</strain>
    </source>
</reference>
<proteinExistence type="inferred from homology"/>
<keyword evidence="2" id="KW-0813">Transport</keyword>
<keyword evidence="6" id="KW-1133">Transmembrane helix</keyword>
<protein>
    <recommendedName>
        <fullName evidence="7">Solute-binding protein family 3/N-terminal domain-containing protein</fullName>
    </recommendedName>
</protein>
<name>A0ABP4VVZ6_9ACTN</name>
<dbReference type="PANTHER" id="PTHR30085">
    <property type="entry name" value="AMINO ACID ABC TRANSPORTER PERMEASE"/>
    <property type="match status" value="1"/>
</dbReference>
<evidence type="ECO:0000313" key="9">
    <source>
        <dbReference type="Proteomes" id="UP001500655"/>
    </source>
</evidence>
<comment type="caution">
    <text evidence="8">The sequence shown here is derived from an EMBL/GenBank/DDBJ whole genome shotgun (WGS) entry which is preliminary data.</text>
</comment>
<comment type="similarity">
    <text evidence="1 4">Belongs to the bacterial solute-binding protein 3 family.</text>
</comment>
<gene>
    <name evidence="8" type="ORF">GCM10009681_05000</name>
</gene>
<evidence type="ECO:0000256" key="4">
    <source>
        <dbReference type="RuleBase" id="RU003744"/>
    </source>
</evidence>
<dbReference type="PANTHER" id="PTHR30085:SF6">
    <property type="entry name" value="ABC TRANSPORTER GLUTAMINE-BINDING PROTEIN GLNH"/>
    <property type="match status" value="1"/>
</dbReference>
<dbReference type="Pfam" id="PF00497">
    <property type="entry name" value="SBP_bac_3"/>
    <property type="match status" value="1"/>
</dbReference>
<evidence type="ECO:0000256" key="3">
    <source>
        <dbReference type="ARBA" id="ARBA00022729"/>
    </source>
</evidence>
<feature type="domain" description="Solute-binding protein family 3/N-terminal" evidence="7">
    <location>
        <begin position="69"/>
        <end position="301"/>
    </location>
</feature>
<dbReference type="SMART" id="SM00062">
    <property type="entry name" value="PBPb"/>
    <property type="match status" value="1"/>
</dbReference>
<feature type="transmembrane region" description="Helical" evidence="6">
    <location>
        <begin position="29"/>
        <end position="49"/>
    </location>
</feature>
<evidence type="ECO:0000256" key="2">
    <source>
        <dbReference type="ARBA" id="ARBA00022448"/>
    </source>
</evidence>
<dbReference type="PROSITE" id="PS01039">
    <property type="entry name" value="SBP_BACTERIAL_3"/>
    <property type="match status" value="1"/>
</dbReference>